<dbReference type="GeneID" id="69591856"/>
<evidence type="ECO:0000256" key="8">
    <source>
        <dbReference type="ARBA" id="ARBA00022840"/>
    </source>
</evidence>
<dbReference type="GO" id="GO:0000155">
    <property type="term" value="F:phosphorelay sensor kinase activity"/>
    <property type="evidence" value="ECO:0007669"/>
    <property type="project" value="InterPro"/>
</dbReference>
<dbReference type="SMART" id="SM00388">
    <property type="entry name" value="HisKA"/>
    <property type="match status" value="1"/>
</dbReference>
<dbReference type="CDD" id="cd17546">
    <property type="entry name" value="REC_hyHK_CKI1_RcsC-like"/>
    <property type="match status" value="1"/>
</dbReference>
<dbReference type="InterPro" id="IPR003594">
    <property type="entry name" value="HATPase_dom"/>
</dbReference>
<name>A0A174NP91_9BACE</name>
<dbReference type="Pfam" id="PF08448">
    <property type="entry name" value="PAS_4"/>
    <property type="match status" value="1"/>
</dbReference>
<evidence type="ECO:0000259" key="17">
    <source>
        <dbReference type="PROSITE" id="PS50113"/>
    </source>
</evidence>
<dbReference type="GO" id="GO:0009927">
    <property type="term" value="F:histidine phosphotransfer kinase activity"/>
    <property type="evidence" value="ECO:0007669"/>
    <property type="project" value="TreeGrafter"/>
</dbReference>
<dbReference type="FunFam" id="1.10.287.130:FF:000038">
    <property type="entry name" value="Sensory transduction histidine kinase"/>
    <property type="match status" value="1"/>
</dbReference>
<feature type="domain" description="PAS" evidence="16">
    <location>
        <begin position="512"/>
        <end position="584"/>
    </location>
</feature>
<dbReference type="Gene3D" id="3.30.450.20">
    <property type="entry name" value="PAS domain"/>
    <property type="match status" value="3"/>
</dbReference>
<dbReference type="Gene3D" id="3.40.50.2300">
    <property type="match status" value="1"/>
</dbReference>
<gene>
    <name evidence="18" type="primary">evgS_9</name>
    <name evidence="18" type="ORF">ERS852461_02731</name>
</gene>
<evidence type="ECO:0000259" key="16">
    <source>
        <dbReference type="PROSITE" id="PS50112"/>
    </source>
</evidence>
<feature type="modified residue" description="4-aspartylphosphate" evidence="11">
    <location>
        <position position="1075"/>
    </location>
</feature>
<evidence type="ECO:0000256" key="10">
    <source>
        <dbReference type="ARBA" id="ARBA00023136"/>
    </source>
</evidence>
<dbReference type="PROSITE" id="PS50109">
    <property type="entry name" value="HIS_KIN"/>
    <property type="match status" value="1"/>
</dbReference>
<dbReference type="InterPro" id="IPR000014">
    <property type="entry name" value="PAS"/>
</dbReference>
<evidence type="ECO:0000256" key="6">
    <source>
        <dbReference type="ARBA" id="ARBA00022741"/>
    </source>
</evidence>
<proteinExistence type="predicted"/>
<evidence type="ECO:0000256" key="5">
    <source>
        <dbReference type="ARBA" id="ARBA00022679"/>
    </source>
</evidence>
<keyword evidence="12" id="KW-0175">Coiled coil</keyword>
<dbReference type="InterPro" id="IPR000700">
    <property type="entry name" value="PAS-assoc_C"/>
</dbReference>
<keyword evidence="5 18" id="KW-0808">Transferase</keyword>
<dbReference type="PROSITE" id="PS50112">
    <property type="entry name" value="PAS"/>
    <property type="match status" value="1"/>
</dbReference>
<evidence type="ECO:0000259" key="15">
    <source>
        <dbReference type="PROSITE" id="PS50110"/>
    </source>
</evidence>
<dbReference type="InterPro" id="IPR003661">
    <property type="entry name" value="HisK_dim/P_dom"/>
</dbReference>
<dbReference type="PROSITE" id="PS50110">
    <property type="entry name" value="RESPONSE_REGULATORY"/>
    <property type="match status" value="1"/>
</dbReference>
<dbReference type="InterPro" id="IPR005467">
    <property type="entry name" value="His_kinase_dom"/>
</dbReference>
<dbReference type="EMBL" id="CZAE01000012">
    <property type="protein sequence ID" value="CUP50433.1"/>
    <property type="molecule type" value="Genomic_DNA"/>
</dbReference>
<dbReference type="Gene3D" id="3.30.565.10">
    <property type="entry name" value="Histidine kinase-like ATPase, C-terminal domain"/>
    <property type="match status" value="1"/>
</dbReference>
<evidence type="ECO:0000313" key="19">
    <source>
        <dbReference type="Proteomes" id="UP000095606"/>
    </source>
</evidence>
<feature type="coiled-coil region" evidence="12">
    <location>
        <begin position="755"/>
        <end position="782"/>
    </location>
</feature>
<dbReference type="SUPFAM" id="SSF47384">
    <property type="entry name" value="Homodimeric domain of signal transducing histidine kinase"/>
    <property type="match status" value="1"/>
</dbReference>
<evidence type="ECO:0000256" key="4">
    <source>
        <dbReference type="ARBA" id="ARBA00022553"/>
    </source>
</evidence>
<dbReference type="Pfam" id="PF02518">
    <property type="entry name" value="HATPase_c"/>
    <property type="match status" value="1"/>
</dbReference>
<keyword evidence="8" id="KW-0067">ATP-binding</keyword>
<dbReference type="SMART" id="SM00448">
    <property type="entry name" value="REC"/>
    <property type="match status" value="1"/>
</dbReference>
<feature type="signal peptide" evidence="13">
    <location>
        <begin position="1"/>
        <end position="19"/>
    </location>
</feature>
<evidence type="ECO:0000256" key="11">
    <source>
        <dbReference type="PROSITE-ProRule" id="PRU00169"/>
    </source>
</evidence>
<dbReference type="RefSeq" id="WP_109115082.1">
    <property type="nucleotide sequence ID" value="NZ_CAXKYA010000016.1"/>
</dbReference>
<dbReference type="Gene3D" id="1.10.287.130">
    <property type="match status" value="1"/>
</dbReference>
<dbReference type="EC" id="2.7.13.3" evidence="3"/>
<dbReference type="InterPro" id="IPR011006">
    <property type="entry name" value="CheY-like_superfamily"/>
</dbReference>
<keyword evidence="4 11" id="KW-0597">Phosphoprotein</keyword>
<dbReference type="SUPFAM" id="SSF55874">
    <property type="entry name" value="ATPase domain of HSP90 chaperone/DNA topoisomerase II/histidine kinase"/>
    <property type="match status" value="1"/>
</dbReference>
<dbReference type="Pfam" id="PF08447">
    <property type="entry name" value="PAS_3"/>
    <property type="match status" value="1"/>
</dbReference>
<reference evidence="18 19" key="1">
    <citation type="submission" date="2015-09" db="EMBL/GenBank/DDBJ databases">
        <authorList>
            <consortium name="Pathogen Informatics"/>
        </authorList>
    </citation>
    <scope>NUCLEOTIDE SEQUENCE [LARGE SCALE GENOMIC DNA]</scope>
    <source>
        <strain evidence="18 19">2789STDY5834846</strain>
    </source>
</reference>
<dbReference type="PROSITE" id="PS50113">
    <property type="entry name" value="PAC"/>
    <property type="match status" value="1"/>
</dbReference>
<feature type="chain" id="PRO_5008029279" description="histidine kinase" evidence="13">
    <location>
        <begin position="20"/>
        <end position="1147"/>
    </location>
</feature>
<dbReference type="InterPro" id="IPR035965">
    <property type="entry name" value="PAS-like_dom_sf"/>
</dbReference>
<sequence length="1147" mass="132332">MKQIILFTVSLLIAISTQAVETEKEFILILNSTLANGTWDKDFNKELQDHCHKRSNLYLDSYTLSFPSADTEKDSKEQCARILQKYASNRPKAVVIIGAMGWHITSHLFETTWKDIPVILCHPLATLPNSLQSILAYEAPDSLHITTIKELQKHYNITFLEQKLYIKETLRLMRALQPEMKNIAFISDSLYMSHMVFSKVEKTVRQHYPDLKLIWLSQRELDLEQLLDTVSSYDKSTGLLYFSWHKPQQMPSHSFLTDNIGKTLTGFANSPLFTLKDLHPQDGYFGGGYYVSASDYATDCMRIIDEIREGKPASDIPPDAGQSTPENYFNYLDLQWFNISPQLCPDQIHLYNEPVSFYEKYWKNILGLILIPLVIFVMRHYFYRIGKKHKNMNKRIINSLDVAVYLVDKHGIVEQILNTPAEENYVQSIKKGEHMEIRQIITDDEEFRKNMEAIEQVLKTKKNLHIKTQIKNMQGESLYVSVHIAYYDKNHVLGFVRNISDIENERIRNERSNFFLKSLLDNLPIATIVKDINDRGKYLVWNKKAAEMVNTDASHIIGKREEDFIGKERTDFLVEAEREVIENGKPKSFIKRFTNRDGQTKILSIHKALVCFPKGNERWLVSSSLDITELEMQRKQIELMNRHYMFVMQAIGLISWTWDLRKDEITCNRSYFTPKTHAATGTVIEKGDDYYSQIIPEHRERIRQAFDNLKNGTPSPFNEEYQIIYEGDDVPSWAETFAIVSERDRNGKPLVLVGATRLIDERKKLDQELLHAKERAEEANRLKSAFLANMSHEIRTPLNAIVGFSALLADTHPNEESKEYVHIIESNNQLLLQLINDILDISKIESGTLEFVYGDMDVNGSFNEIESATRLKLDLGPNVEIRFLPALDECMLYTEKNRVLQVINNYISNAIKYTSSGYIHFGYYPPKEDKIRFFVRDTGSGIPKEKQQQIFGRFIKLDNFKQGTGLGLSICSMIAEKMDGHVGVSSEVGKGSEFWFEIPCQPVLPPQQEVEEQKKEQLSINNPKDVKILIAEDNPSNYKLFKTILEKEYTLLHAWNGLEAINLFKEAQPSLILMDIKMPVLDGYEATTEIRKLSEDIPILAITAYALEGDEQRILQNGFNGYLSKPIISQSLKSKIKNLLKKKFIFM</sequence>
<dbReference type="Pfam" id="PF00072">
    <property type="entry name" value="Response_reg"/>
    <property type="match status" value="1"/>
</dbReference>
<dbReference type="InterPro" id="IPR036890">
    <property type="entry name" value="HATPase_C_sf"/>
</dbReference>
<evidence type="ECO:0000256" key="1">
    <source>
        <dbReference type="ARBA" id="ARBA00000085"/>
    </source>
</evidence>
<dbReference type="SUPFAM" id="SSF55785">
    <property type="entry name" value="PYP-like sensor domain (PAS domain)"/>
    <property type="match status" value="1"/>
</dbReference>
<keyword evidence="9" id="KW-0902">Two-component regulatory system</keyword>
<keyword evidence="7 18" id="KW-0418">Kinase</keyword>
<dbReference type="CDD" id="cd00082">
    <property type="entry name" value="HisKA"/>
    <property type="match status" value="1"/>
</dbReference>
<dbReference type="InterPro" id="IPR036097">
    <property type="entry name" value="HisK_dim/P_sf"/>
</dbReference>
<dbReference type="NCBIfam" id="TIGR00229">
    <property type="entry name" value="sensory_box"/>
    <property type="match status" value="1"/>
</dbReference>
<comment type="subcellular location">
    <subcellularLocation>
        <location evidence="2">Membrane</location>
    </subcellularLocation>
</comment>
<evidence type="ECO:0000256" key="3">
    <source>
        <dbReference type="ARBA" id="ARBA00012438"/>
    </source>
</evidence>
<dbReference type="Pfam" id="PF13426">
    <property type="entry name" value="PAS_9"/>
    <property type="match status" value="1"/>
</dbReference>
<feature type="domain" description="PAC" evidence="17">
    <location>
        <begin position="717"/>
        <end position="771"/>
    </location>
</feature>
<feature type="domain" description="Response regulatory" evidence="15">
    <location>
        <begin position="1027"/>
        <end position="1140"/>
    </location>
</feature>
<dbReference type="Proteomes" id="UP000095606">
    <property type="component" value="Unassembled WGS sequence"/>
</dbReference>
<dbReference type="GO" id="GO:0005524">
    <property type="term" value="F:ATP binding"/>
    <property type="evidence" value="ECO:0007669"/>
    <property type="project" value="UniProtKB-KW"/>
</dbReference>
<dbReference type="CDD" id="cd00130">
    <property type="entry name" value="PAS"/>
    <property type="match status" value="1"/>
</dbReference>
<keyword evidence="10" id="KW-0472">Membrane</keyword>
<evidence type="ECO:0000313" key="18">
    <source>
        <dbReference type="EMBL" id="CUP50433.1"/>
    </source>
</evidence>
<evidence type="ECO:0000256" key="2">
    <source>
        <dbReference type="ARBA" id="ARBA00004370"/>
    </source>
</evidence>
<dbReference type="SUPFAM" id="SSF52172">
    <property type="entry name" value="CheY-like"/>
    <property type="match status" value="1"/>
</dbReference>
<accession>A0A174NP91</accession>
<organism evidence="18 19">
    <name type="scientific">Bacteroides faecis</name>
    <dbReference type="NCBI Taxonomy" id="674529"/>
    <lineage>
        <taxon>Bacteria</taxon>
        <taxon>Pseudomonadati</taxon>
        <taxon>Bacteroidota</taxon>
        <taxon>Bacteroidia</taxon>
        <taxon>Bacteroidales</taxon>
        <taxon>Bacteroidaceae</taxon>
        <taxon>Bacteroides</taxon>
    </lineage>
</organism>
<dbReference type="SMART" id="SM00387">
    <property type="entry name" value="HATPase_c"/>
    <property type="match status" value="1"/>
</dbReference>
<protein>
    <recommendedName>
        <fullName evidence="3">histidine kinase</fullName>
        <ecNumber evidence="3">2.7.13.3</ecNumber>
    </recommendedName>
</protein>
<evidence type="ECO:0000256" key="7">
    <source>
        <dbReference type="ARBA" id="ARBA00022777"/>
    </source>
</evidence>
<comment type="catalytic activity">
    <reaction evidence="1">
        <text>ATP + protein L-histidine = ADP + protein N-phospho-L-histidine.</text>
        <dbReference type="EC" id="2.7.13.3"/>
    </reaction>
</comment>
<evidence type="ECO:0000256" key="13">
    <source>
        <dbReference type="SAM" id="SignalP"/>
    </source>
</evidence>
<dbReference type="PANTHER" id="PTHR43047">
    <property type="entry name" value="TWO-COMPONENT HISTIDINE PROTEIN KINASE"/>
    <property type="match status" value="1"/>
</dbReference>
<keyword evidence="13" id="KW-0732">Signal</keyword>
<dbReference type="InterPro" id="IPR013656">
    <property type="entry name" value="PAS_4"/>
</dbReference>
<dbReference type="InterPro" id="IPR004358">
    <property type="entry name" value="Sig_transdc_His_kin-like_C"/>
</dbReference>
<evidence type="ECO:0000259" key="14">
    <source>
        <dbReference type="PROSITE" id="PS50109"/>
    </source>
</evidence>
<dbReference type="InterPro" id="IPR013655">
    <property type="entry name" value="PAS_fold_3"/>
</dbReference>
<keyword evidence="6" id="KW-0547">Nucleotide-binding</keyword>
<dbReference type="PRINTS" id="PR00344">
    <property type="entry name" value="BCTRLSENSOR"/>
</dbReference>
<dbReference type="Pfam" id="PF00512">
    <property type="entry name" value="HisKA"/>
    <property type="match status" value="1"/>
</dbReference>
<dbReference type="AlphaFoldDB" id="A0A174NP91"/>
<evidence type="ECO:0000256" key="12">
    <source>
        <dbReference type="SAM" id="Coils"/>
    </source>
</evidence>
<evidence type="ECO:0000256" key="9">
    <source>
        <dbReference type="ARBA" id="ARBA00023012"/>
    </source>
</evidence>
<dbReference type="PANTHER" id="PTHR43047:SF72">
    <property type="entry name" value="OSMOSENSING HISTIDINE PROTEIN KINASE SLN1"/>
    <property type="match status" value="1"/>
</dbReference>
<dbReference type="InterPro" id="IPR001789">
    <property type="entry name" value="Sig_transdc_resp-reg_receiver"/>
</dbReference>
<dbReference type="GO" id="GO:0005886">
    <property type="term" value="C:plasma membrane"/>
    <property type="evidence" value="ECO:0007669"/>
    <property type="project" value="TreeGrafter"/>
</dbReference>
<feature type="domain" description="Histidine kinase" evidence="14">
    <location>
        <begin position="789"/>
        <end position="1002"/>
    </location>
</feature>